<comment type="caution">
    <text evidence="2">The sequence shown here is derived from an EMBL/GenBank/DDBJ whole genome shotgun (WGS) entry which is preliminary data.</text>
</comment>
<reference evidence="3" key="1">
    <citation type="submission" date="2019-09" db="EMBL/GenBank/DDBJ databases">
        <title>Distinct polysaccharide growth profiles of human intestinal Prevotella copri isolates.</title>
        <authorList>
            <person name="Fehlner-Peach H."/>
            <person name="Magnabosco C."/>
            <person name="Raghavan V."/>
            <person name="Scher J.U."/>
            <person name="Tett A."/>
            <person name="Cox L.M."/>
            <person name="Gottsegen C."/>
            <person name="Watters A."/>
            <person name="Wiltshire- Gordon J.D."/>
            <person name="Segata N."/>
            <person name="Bonneau R."/>
            <person name="Littman D.R."/>
        </authorList>
    </citation>
    <scope>NUCLEOTIDE SEQUENCE [LARGE SCALE GENOMIC DNA]</scope>
    <source>
        <strain evidence="3">iAA108</strain>
    </source>
</reference>
<dbReference type="EMBL" id="VZCC01000028">
    <property type="protein sequence ID" value="MQN83412.1"/>
    <property type="molecule type" value="Genomic_DNA"/>
</dbReference>
<evidence type="ECO:0000313" key="3">
    <source>
        <dbReference type="Proteomes" id="UP000421408"/>
    </source>
</evidence>
<keyword evidence="2" id="KW-0808">Transferase</keyword>
<organism evidence="2 3">
    <name type="scientific">Segatella copri</name>
    <dbReference type="NCBI Taxonomy" id="165179"/>
    <lineage>
        <taxon>Bacteria</taxon>
        <taxon>Pseudomonadati</taxon>
        <taxon>Bacteroidota</taxon>
        <taxon>Bacteroidia</taxon>
        <taxon>Bacteroidales</taxon>
        <taxon>Prevotellaceae</taxon>
        <taxon>Segatella</taxon>
    </lineage>
</organism>
<dbReference type="AlphaFoldDB" id="A0AA90UYM8"/>
<dbReference type="Pfam" id="PF04230">
    <property type="entry name" value="PS_pyruv_trans"/>
    <property type="match status" value="1"/>
</dbReference>
<dbReference type="Proteomes" id="UP000421408">
    <property type="component" value="Unassembled WGS sequence"/>
</dbReference>
<gene>
    <name evidence="2" type="ORF">F7D74_05315</name>
</gene>
<dbReference type="InterPro" id="IPR007345">
    <property type="entry name" value="Polysacch_pyruvyl_Trfase"/>
</dbReference>
<evidence type="ECO:0000313" key="2">
    <source>
        <dbReference type="EMBL" id="MQN83412.1"/>
    </source>
</evidence>
<proteinExistence type="predicted"/>
<evidence type="ECO:0000259" key="1">
    <source>
        <dbReference type="Pfam" id="PF04230"/>
    </source>
</evidence>
<sequence length="378" mass="43308">MDIKVITRHSPSNYGSLLQSIATVHVIERLGHQCEIIDYQRKDERGLKGVLTQLNCKGSYGNPLKRLAYIAIRYPIEKYAQVKFDRMRKCYLKMTKQCSSHKDLAKFSADAYMTGSDQVWGPMMNGHYDSAYFLQFAKDNVRKLAYAASFGKTKFDASTVADYKKMLASYDKIAVREKSAVEMLDDWGMENCAGQVLDPTLLLDKNEWKNLIVKKNDFDKYKDKNYILVYQIHNDPKLSDYAKRLAKHSGIELVRVNPMLHQILRGGKFIFCPDLSEFLSLIANALCIVTDSFHGTCFSINFGKQFIEILPNNATGTRNQSILELTGLSDRILCDFNDYSLVDKVIDYGKVNELLEVERRKSLEVIRSMIQNSSFIKQ</sequence>
<dbReference type="GO" id="GO:0016740">
    <property type="term" value="F:transferase activity"/>
    <property type="evidence" value="ECO:0007669"/>
    <property type="project" value="UniProtKB-KW"/>
</dbReference>
<name>A0AA90UYM8_9BACT</name>
<accession>A0AA90UYM8</accession>
<protein>
    <submittedName>
        <fullName evidence="2">Polysaccharide pyruvyl transferase family protein</fullName>
    </submittedName>
</protein>
<feature type="domain" description="Polysaccharide pyruvyl transferase" evidence="1">
    <location>
        <begin position="13"/>
        <end position="307"/>
    </location>
</feature>